<reference evidence="2 3" key="1">
    <citation type="journal article" date="2024" name="G3 (Bethesda)">
        <title>Genome assembly of Hibiscus sabdariffa L. provides insights into metabolisms of medicinal natural products.</title>
        <authorList>
            <person name="Kim T."/>
        </authorList>
    </citation>
    <scope>NUCLEOTIDE SEQUENCE [LARGE SCALE GENOMIC DNA]</scope>
    <source>
        <strain evidence="2">TK-2024</strain>
        <tissue evidence="2">Old leaves</tissue>
    </source>
</reference>
<evidence type="ECO:0000313" key="2">
    <source>
        <dbReference type="EMBL" id="KAK9046752.1"/>
    </source>
</evidence>
<keyword evidence="3" id="KW-1185">Reference proteome</keyword>
<gene>
    <name evidence="2" type="ORF">V6N11_052630</name>
</gene>
<evidence type="ECO:0000256" key="1">
    <source>
        <dbReference type="SAM" id="MobiDB-lite"/>
    </source>
</evidence>
<organism evidence="2 3">
    <name type="scientific">Hibiscus sabdariffa</name>
    <name type="common">roselle</name>
    <dbReference type="NCBI Taxonomy" id="183260"/>
    <lineage>
        <taxon>Eukaryota</taxon>
        <taxon>Viridiplantae</taxon>
        <taxon>Streptophyta</taxon>
        <taxon>Embryophyta</taxon>
        <taxon>Tracheophyta</taxon>
        <taxon>Spermatophyta</taxon>
        <taxon>Magnoliopsida</taxon>
        <taxon>eudicotyledons</taxon>
        <taxon>Gunneridae</taxon>
        <taxon>Pentapetalae</taxon>
        <taxon>rosids</taxon>
        <taxon>malvids</taxon>
        <taxon>Malvales</taxon>
        <taxon>Malvaceae</taxon>
        <taxon>Malvoideae</taxon>
        <taxon>Hibiscus</taxon>
    </lineage>
</organism>
<feature type="compositionally biased region" description="Polar residues" evidence="1">
    <location>
        <begin position="1"/>
        <end position="18"/>
    </location>
</feature>
<sequence length="94" mass="9809">MSQHNGSGGEIQSVNESLGNHVELPESLEHCGSSSGASGTIGDLRFEGCIALGEVAVEAPDEIVATDSLKSKKQEVVSRSTMEAEYRSIADVTS</sequence>
<dbReference type="EMBL" id="JBBPBN010000001">
    <property type="protein sequence ID" value="KAK9046752.1"/>
    <property type="molecule type" value="Genomic_DNA"/>
</dbReference>
<evidence type="ECO:0000313" key="3">
    <source>
        <dbReference type="Proteomes" id="UP001396334"/>
    </source>
</evidence>
<comment type="caution">
    <text evidence="2">The sequence shown here is derived from an EMBL/GenBank/DDBJ whole genome shotgun (WGS) entry which is preliminary data.</text>
</comment>
<dbReference type="Proteomes" id="UP001396334">
    <property type="component" value="Unassembled WGS sequence"/>
</dbReference>
<protein>
    <submittedName>
        <fullName evidence="2">Uncharacterized protein</fullName>
    </submittedName>
</protein>
<name>A0ABR2UAN1_9ROSI</name>
<proteinExistence type="predicted"/>
<feature type="region of interest" description="Disordered" evidence="1">
    <location>
        <begin position="1"/>
        <end position="36"/>
    </location>
</feature>
<accession>A0ABR2UAN1</accession>